<gene>
    <name evidence="2" type="ORF">RND81_11G025200</name>
</gene>
<dbReference type="AlphaFoldDB" id="A0AAW1HG89"/>
<dbReference type="SUPFAM" id="SSF56219">
    <property type="entry name" value="DNase I-like"/>
    <property type="match status" value="1"/>
</dbReference>
<dbReference type="InterPro" id="IPR036691">
    <property type="entry name" value="Endo/exonu/phosph_ase_sf"/>
</dbReference>
<dbReference type="GO" id="GO:0003824">
    <property type="term" value="F:catalytic activity"/>
    <property type="evidence" value="ECO:0007669"/>
    <property type="project" value="InterPro"/>
</dbReference>
<reference evidence="2" key="1">
    <citation type="submission" date="2024-03" db="EMBL/GenBank/DDBJ databases">
        <title>WGS assembly of Saponaria officinalis var. Norfolk2.</title>
        <authorList>
            <person name="Jenkins J."/>
            <person name="Shu S."/>
            <person name="Grimwood J."/>
            <person name="Barry K."/>
            <person name="Goodstein D."/>
            <person name="Schmutz J."/>
            <person name="Leebens-Mack J."/>
            <person name="Osbourn A."/>
        </authorList>
    </citation>
    <scope>NUCLEOTIDE SEQUENCE [LARGE SCALE GENOMIC DNA]</scope>
    <source>
        <strain evidence="2">JIC</strain>
    </source>
</reference>
<sequence>MKLASWNIRGVNHPSKQQELRHFLLKHRVDVMGLVEIRVKTHNAGMIGAKLFGHNWGLVNNYQYHPNGRIWLAWNKASIKFEVLHLSAQLITGVVNSGFCTFWLSIVYGFNTRVGRQELWAELASLSATCSLPWLLMGDFNIVLHDDEKKSTAMFDHGSMRDFGDCCQNIQLIDLPHQGMHYTWSNK</sequence>
<dbReference type="PANTHER" id="PTHR35218">
    <property type="entry name" value="RNASE H DOMAIN-CONTAINING PROTEIN"/>
    <property type="match status" value="1"/>
</dbReference>
<evidence type="ECO:0000313" key="3">
    <source>
        <dbReference type="Proteomes" id="UP001443914"/>
    </source>
</evidence>
<keyword evidence="3" id="KW-1185">Reference proteome</keyword>
<name>A0AAW1HG89_SAPOF</name>
<comment type="caution">
    <text evidence="2">The sequence shown here is derived from an EMBL/GenBank/DDBJ whole genome shotgun (WGS) entry which is preliminary data.</text>
</comment>
<dbReference type="PANTHER" id="PTHR35218:SF9">
    <property type="entry name" value="ENDONUCLEASE_EXONUCLEASE_PHOSPHATASE DOMAIN-CONTAINING PROTEIN"/>
    <property type="match status" value="1"/>
</dbReference>
<organism evidence="2 3">
    <name type="scientific">Saponaria officinalis</name>
    <name type="common">Common soapwort</name>
    <name type="synonym">Lychnis saponaria</name>
    <dbReference type="NCBI Taxonomy" id="3572"/>
    <lineage>
        <taxon>Eukaryota</taxon>
        <taxon>Viridiplantae</taxon>
        <taxon>Streptophyta</taxon>
        <taxon>Embryophyta</taxon>
        <taxon>Tracheophyta</taxon>
        <taxon>Spermatophyta</taxon>
        <taxon>Magnoliopsida</taxon>
        <taxon>eudicotyledons</taxon>
        <taxon>Gunneridae</taxon>
        <taxon>Pentapetalae</taxon>
        <taxon>Caryophyllales</taxon>
        <taxon>Caryophyllaceae</taxon>
        <taxon>Caryophylleae</taxon>
        <taxon>Saponaria</taxon>
    </lineage>
</organism>
<dbReference type="Pfam" id="PF03372">
    <property type="entry name" value="Exo_endo_phos"/>
    <property type="match status" value="1"/>
</dbReference>
<feature type="domain" description="Endonuclease/exonuclease/phosphatase" evidence="1">
    <location>
        <begin position="4"/>
        <end position="157"/>
    </location>
</feature>
<proteinExistence type="predicted"/>
<dbReference type="Gene3D" id="3.60.10.10">
    <property type="entry name" value="Endonuclease/exonuclease/phosphatase"/>
    <property type="match status" value="1"/>
</dbReference>
<dbReference type="EMBL" id="JBDFQZ010000011">
    <property type="protein sequence ID" value="KAK9675707.1"/>
    <property type="molecule type" value="Genomic_DNA"/>
</dbReference>
<evidence type="ECO:0000313" key="2">
    <source>
        <dbReference type="EMBL" id="KAK9675707.1"/>
    </source>
</evidence>
<protein>
    <recommendedName>
        <fullName evidence="1">Endonuclease/exonuclease/phosphatase domain-containing protein</fullName>
    </recommendedName>
</protein>
<accession>A0AAW1HG89</accession>
<evidence type="ECO:0000259" key="1">
    <source>
        <dbReference type="Pfam" id="PF03372"/>
    </source>
</evidence>
<dbReference type="Proteomes" id="UP001443914">
    <property type="component" value="Unassembled WGS sequence"/>
</dbReference>
<dbReference type="InterPro" id="IPR005135">
    <property type="entry name" value="Endo/exonuclease/phosphatase"/>
</dbReference>